<evidence type="ECO:0000256" key="5">
    <source>
        <dbReference type="ARBA" id="ARBA00022898"/>
    </source>
</evidence>
<dbReference type="GO" id="GO:0031071">
    <property type="term" value="F:cysteine desulfurase activity"/>
    <property type="evidence" value="ECO:0007669"/>
    <property type="project" value="UniProtKB-EC"/>
</dbReference>
<dbReference type="EMBL" id="NMUQ01000001">
    <property type="protein sequence ID" value="OXM15411.1"/>
    <property type="molecule type" value="Genomic_DNA"/>
</dbReference>
<dbReference type="Gene3D" id="3.90.1150.10">
    <property type="entry name" value="Aspartate Aminotransferase, domain 1"/>
    <property type="match status" value="1"/>
</dbReference>
<keyword evidence="7" id="KW-0411">Iron-sulfur</keyword>
<dbReference type="PANTHER" id="PTHR11601">
    <property type="entry name" value="CYSTEINE DESULFURYLASE FAMILY MEMBER"/>
    <property type="match status" value="1"/>
</dbReference>
<dbReference type="RefSeq" id="WP_089522431.1">
    <property type="nucleotide sequence ID" value="NZ_NMUQ01000001.1"/>
</dbReference>
<dbReference type="InterPro" id="IPR015424">
    <property type="entry name" value="PyrdxlP-dep_Trfase"/>
</dbReference>
<proteinExistence type="inferred from homology"/>
<evidence type="ECO:0000256" key="4">
    <source>
        <dbReference type="ARBA" id="ARBA00022723"/>
    </source>
</evidence>
<dbReference type="SUPFAM" id="SSF53383">
    <property type="entry name" value="PLP-dependent transferases"/>
    <property type="match status" value="1"/>
</dbReference>
<comment type="cofactor">
    <cofactor evidence="1">
        <name>pyridoxal 5'-phosphate</name>
        <dbReference type="ChEBI" id="CHEBI:597326"/>
    </cofactor>
</comment>
<dbReference type="InterPro" id="IPR015422">
    <property type="entry name" value="PyrdxlP-dep_Trfase_small"/>
</dbReference>
<evidence type="ECO:0000259" key="9">
    <source>
        <dbReference type="Pfam" id="PF00266"/>
    </source>
</evidence>
<keyword evidence="11" id="KW-1185">Reference proteome</keyword>
<dbReference type="InterPro" id="IPR016454">
    <property type="entry name" value="Cysteine_dSase"/>
</dbReference>
<keyword evidence="6" id="KW-0408">Iron</keyword>
<evidence type="ECO:0000313" key="10">
    <source>
        <dbReference type="EMBL" id="OXM15411.1"/>
    </source>
</evidence>
<comment type="similarity">
    <text evidence="2">Belongs to the class-V pyridoxal-phosphate-dependent aminotransferase family. NifS/IscS subfamily.</text>
</comment>
<protein>
    <submittedName>
        <fullName evidence="10">Cysteine desulfurase NifS</fullName>
    </submittedName>
</protein>
<sequence>MERIYYDHAATTPLHPEAAKAMLAVLEGPPGNASSLHSFGRDARRLVSESRDSIAATIGCRPDELVFTSGGTEADNMALRGVMEAQSVSGKRHLITSAAEHHAVLRESERLERNGYEVTYLPVDGEGLVSVDSLKGALRGDTGLVSIMYANNETGTIQPIAELAGIARERGVPFHTDAAQAYGKLAIQLQELPVSLMTLSSHKINGPQGIGALYIRQGTSLQPLLVGGSQERKRRGGTENLAALAGFACAAGIASRELESRALRMEELRALWIRRMGEASGGTAIVAGHSEPCLPGIINLMFPGIDRESMLMNLDLAGIAASGGSACTAGALEPSHVLRAMDVPEELANTAVRFSFGLGNTTEEMELAAQRIETFLHRNRKSS</sequence>
<dbReference type="GO" id="GO:0051536">
    <property type="term" value="F:iron-sulfur cluster binding"/>
    <property type="evidence" value="ECO:0007669"/>
    <property type="project" value="UniProtKB-KW"/>
</dbReference>
<dbReference type="Gene3D" id="3.40.640.10">
    <property type="entry name" value="Type I PLP-dependent aspartate aminotransferase-like (Major domain)"/>
    <property type="match status" value="1"/>
</dbReference>
<evidence type="ECO:0000313" key="11">
    <source>
        <dbReference type="Proteomes" id="UP000215145"/>
    </source>
</evidence>
<reference evidence="10 11" key="1">
    <citation type="submission" date="2017-07" db="EMBL/GenBank/DDBJ databases">
        <title>Paenibacillus herberti R33 genome sequencing and assembly.</title>
        <authorList>
            <person name="Su W."/>
        </authorList>
    </citation>
    <scope>NUCLEOTIDE SEQUENCE [LARGE SCALE GENOMIC DNA]</scope>
    <source>
        <strain evidence="10 11">R33</strain>
    </source>
</reference>
<dbReference type="FunFam" id="3.40.640.10:FF:000084">
    <property type="entry name" value="IscS-like cysteine desulfurase"/>
    <property type="match status" value="1"/>
</dbReference>
<gene>
    <name evidence="10" type="ORF">CGZ75_01295</name>
</gene>
<keyword evidence="5" id="KW-0663">Pyridoxal phosphate</keyword>
<dbReference type="Pfam" id="PF00266">
    <property type="entry name" value="Aminotran_5"/>
    <property type="match status" value="1"/>
</dbReference>
<comment type="catalytic activity">
    <reaction evidence="8">
        <text>(sulfur carrier)-H + L-cysteine = (sulfur carrier)-SH + L-alanine</text>
        <dbReference type="Rhea" id="RHEA:43892"/>
        <dbReference type="Rhea" id="RHEA-COMP:14737"/>
        <dbReference type="Rhea" id="RHEA-COMP:14739"/>
        <dbReference type="ChEBI" id="CHEBI:29917"/>
        <dbReference type="ChEBI" id="CHEBI:35235"/>
        <dbReference type="ChEBI" id="CHEBI:57972"/>
        <dbReference type="ChEBI" id="CHEBI:64428"/>
        <dbReference type="EC" id="2.8.1.7"/>
    </reaction>
</comment>
<dbReference type="InterPro" id="IPR000192">
    <property type="entry name" value="Aminotrans_V_dom"/>
</dbReference>
<keyword evidence="4" id="KW-0479">Metal-binding</keyword>
<dbReference type="OrthoDB" id="9808002at2"/>
<evidence type="ECO:0000256" key="3">
    <source>
        <dbReference type="ARBA" id="ARBA00022679"/>
    </source>
</evidence>
<accession>A0A229P073</accession>
<evidence type="ECO:0000256" key="8">
    <source>
        <dbReference type="ARBA" id="ARBA00050776"/>
    </source>
</evidence>
<evidence type="ECO:0000256" key="1">
    <source>
        <dbReference type="ARBA" id="ARBA00001933"/>
    </source>
</evidence>
<dbReference type="GO" id="GO:0046872">
    <property type="term" value="F:metal ion binding"/>
    <property type="evidence" value="ECO:0007669"/>
    <property type="project" value="UniProtKB-KW"/>
</dbReference>
<feature type="domain" description="Aminotransferase class V" evidence="9">
    <location>
        <begin position="4"/>
        <end position="366"/>
    </location>
</feature>
<evidence type="ECO:0000256" key="6">
    <source>
        <dbReference type="ARBA" id="ARBA00023004"/>
    </source>
</evidence>
<dbReference type="Gene3D" id="1.10.260.50">
    <property type="match status" value="1"/>
</dbReference>
<name>A0A229P073_9BACL</name>
<dbReference type="InterPro" id="IPR015421">
    <property type="entry name" value="PyrdxlP-dep_Trfase_major"/>
</dbReference>
<dbReference type="PANTHER" id="PTHR11601:SF34">
    <property type="entry name" value="CYSTEINE DESULFURASE"/>
    <property type="match status" value="1"/>
</dbReference>
<evidence type="ECO:0000256" key="7">
    <source>
        <dbReference type="ARBA" id="ARBA00023014"/>
    </source>
</evidence>
<dbReference type="PIRSF" id="PIRSF005572">
    <property type="entry name" value="NifS"/>
    <property type="match status" value="1"/>
</dbReference>
<evidence type="ECO:0000256" key="2">
    <source>
        <dbReference type="ARBA" id="ARBA00006490"/>
    </source>
</evidence>
<comment type="caution">
    <text evidence="10">The sequence shown here is derived from an EMBL/GenBank/DDBJ whole genome shotgun (WGS) entry which is preliminary data.</text>
</comment>
<dbReference type="AlphaFoldDB" id="A0A229P073"/>
<dbReference type="Proteomes" id="UP000215145">
    <property type="component" value="Unassembled WGS sequence"/>
</dbReference>
<organism evidence="10 11">
    <name type="scientific">Paenibacillus herberti</name>
    <dbReference type="NCBI Taxonomy" id="1619309"/>
    <lineage>
        <taxon>Bacteria</taxon>
        <taxon>Bacillati</taxon>
        <taxon>Bacillota</taxon>
        <taxon>Bacilli</taxon>
        <taxon>Bacillales</taxon>
        <taxon>Paenibacillaceae</taxon>
        <taxon>Paenibacillus</taxon>
    </lineage>
</organism>
<keyword evidence="3" id="KW-0808">Transferase</keyword>